<feature type="transmembrane region" description="Helical" evidence="1">
    <location>
        <begin position="72"/>
        <end position="88"/>
    </location>
</feature>
<dbReference type="Pfam" id="PF04464">
    <property type="entry name" value="Glyphos_transf"/>
    <property type="match status" value="1"/>
</dbReference>
<accession>A0A2A3ZKQ3</accession>
<gene>
    <name evidence="2" type="ORF">CIK59_18035</name>
</gene>
<name>A0A2A3ZKQ3_BREAU</name>
<comment type="caution">
    <text evidence="2">The sequence shown here is derived from an EMBL/GenBank/DDBJ whole genome shotgun (WGS) entry which is preliminary data.</text>
</comment>
<organism evidence="2 3">
    <name type="scientific">Brevibacterium aurantiacum</name>
    <dbReference type="NCBI Taxonomy" id="273384"/>
    <lineage>
        <taxon>Bacteria</taxon>
        <taxon>Bacillati</taxon>
        <taxon>Actinomycetota</taxon>
        <taxon>Actinomycetes</taxon>
        <taxon>Micrococcales</taxon>
        <taxon>Brevibacteriaceae</taxon>
        <taxon>Brevibacterium</taxon>
    </lineage>
</organism>
<feature type="transmembrane region" description="Helical" evidence="1">
    <location>
        <begin position="171"/>
        <end position="195"/>
    </location>
</feature>
<dbReference type="Gene3D" id="3.40.50.12580">
    <property type="match status" value="1"/>
</dbReference>
<feature type="transmembrane region" description="Helical" evidence="1">
    <location>
        <begin position="146"/>
        <end position="165"/>
    </location>
</feature>
<protein>
    <recommendedName>
        <fullName evidence="4">CDP-Glycerol:Poly(Glycerophosphate) glycerophosphotransferase</fullName>
    </recommendedName>
</protein>
<dbReference type="AlphaFoldDB" id="A0A2A3ZKQ3"/>
<evidence type="ECO:0000313" key="3">
    <source>
        <dbReference type="Proteomes" id="UP000217881"/>
    </source>
</evidence>
<dbReference type="GO" id="GO:0016020">
    <property type="term" value="C:membrane"/>
    <property type="evidence" value="ECO:0007669"/>
    <property type="project" value="InterPro"/>
</dbReference>
<dbReference type="InterPro" id="IPR007554">
    <property type="entry name" value="Glycerophosphate_synth"/>
</dbReference>
<evidence type="ECO:0000313" key="2">
    <source>
        <dbReference type="EMBL" id="PCC52136.1"/>
    </source>
</evidence>
<evidence type="ECO:0008006" key="4">
    <source>
        <dbReference type="Google" id="ProtNLM"/>
    </source>
</evidence>
<dbReference type="EMBL" id="NRHA01000027">
    <property type="protein sequence ID" value="PCC52136.1"/>
    <property type="molecule type" value="Genomic_DNA"/>
</dbReference>
<dbReference type="GO" id="GO:0047355">
    <property type="term" value="F:CDP-glycerol glycerophosphotransferase activity"/>
    <property type="evidence" value="ECO:0007669"/>
    <property type="project" value="InterPro"/>
</dbReference>
<dbReference type="InterPro" id="IPR043148">
    <property type="entry name" value="TagF_C"/>
</dbReference>
<dbReference type="Proteomes" id="UP000217881">
    <property type="component" value="Unassembled WGS sequence"/>
</dbReference>
<keyword evidence="1" id="KW-1133">Transmembrane helix</keyword>
<dbReference type="SUPFAM" id="SSF53756">
    <property type="entry name" value="UDP-Glycosyltransferase/glycogen phosphorylase"/>
    <property type="match status" value="1"/>
</dbReference>
<feature type="transmembrane region" description="Helical" evidence="1">
    <location>
        <begin position="100"/>
        <end position="120"/>
    </location>
</feature>
<keyword evidence="1" id="KW-0812">Transmembrane</keyword>
<feature type="transmembrane region" description="Helical" evidence="1">
    <location>
        <begin position="39"/>
        <end position="60"/>
    </location>
</feature>
<keyword evidence="1" id="KW-0472">Membrane</keyword>
<dbReference type="RefSeq" id="WP_096147125.1">
    <property type="nucleotide sequence ID" value="NZ_NRHA01000027.1"/>
</dbReference>
<sequence length="564" mass="62717">MVSWSIGGFLPAPLAGRSTLLTAAFSTFVLTAFSDHLAGLIVGYVLGAAVVFSQLVLTIYSSPRAHAQRSTISLSYFLLLAIGVSAVYSSREDQLVWLEWASLLIMSVAAWLINALPIFLQTKPLVAANFVHNPSVGRLPRVRTRILLSLAWASLTIVAMVALTGTPLAPVVTAIIAVITFAVALWKVVGAWKYADQVRWRTLRELQRMAPKIVIPYGGTAGFHPNMWYPHIDELDEPYYLVPLTEAAMEKLKRNTNRPMVVPDAQSEMAVRQVIPDSVRIAYYPHNSSKNSLFRADHRYKHVFVHHGDGDKAASFSPSSAKYDYLFVAGQGAVDRYANNGIVIPPEKFVVIGRPQTMDIEVAHSKISDIKRPTVLYAPTWYGRNDDENYCSLPIGPQIVIELIKRDVNVIFRPHPASKSKRAYRDWIKEIQEILKRDLENSDRQHLWGEAAEKPTVSQVTNSSDAMVADVSGIVTDYLQSGKPYAMATVRFSAEEFERDFPTSRSAYVITGADESLTSALDDLLGDDPLAAERWKTRDYFLGGFEGRGAVEQFIIESKKIIEA</sequence>
<proteinExistence type="predicted"/>
<evidence type="ECO:0000256" key="1">
    <source>
        <dbReference type="SAM" id="Phobius"/>
    </source>
</evidence>
<reference evidence="2 3" key="1">
    <citation type="journal article" date="2017" name="Elife">
        <title>Extensive horizontal gene transfer in cheese-associated bacteria.</title>
        <authorList>
            <person name="Bonham K.S."/>
            <person name="Wolfe B.E."/>
            <person name="Dutton R.J."/>
        </authorList>
    </citation>
    <scope>NUCLEOTIDE SEQUENCE [LARGE SCALE GENOMIC DNA]</scope>
    <source>
        <strain evidence="2 3">738_8</strain>
    </source>
</reference>